<dbReference type="OrthoDB" id="2126698at2759"/>
<protein>
    <recommendedName>
        <fullName evidence="6">Multidrug and toxin extrusion protein</fullName>
    </recommendedName>
</protein>
<proteinExistence type="inferred from homology"/>
<keyword evidence="4 6" id="KW-1133">Transmembrane helix</keyword>
<dbReference type="EMBL" id="CAJRST010037777">
    <property type="protein sequence ID" value="CAG6001178.1"/>
    <property type="molecule type" value="Genomic_DNA"/>
</dbReference>
<dbReference type="CDD" id="cd13132">
    <property type="entry name" value="MATE_eukaryotic"/>
    <property type="match status" value="2"/>
</dbReference>
<dbReference type="NCBIfam" id="TIGR00797">
    <property type="entry name" value="matE"/>
    <property type="match status" value="2"/>
</dbReference>
<dbReference type="GO" id="GO:0016020">
    <property type="term" value="C:membrane"/>
    <property type="evidence" value="ECO:0007669"/>
    <property type="project" value="UniProtKB-SubCell"/>
</dbReference>
<sequence length="1173" mass="127485">MTERMVAPQDTSGLTSAGAHMELSSDKLFRCRWVRNKVPVAHREELYHILRMTGPLLLSRILHYLLPFVVTMFCGRLGNEVMAGYGLASAALNITIAATGTGLGLACDTLVSQTFGGKNLLRVGVILQRGIIILLLFCLPCWGLLINAEVILLCLGQDPEVARIAQLYIIAFIPAVPAMFLHHLQVSYLQNQGIILPQMYAAALANIANVVTNYIFLYWLDLGVAGSAAANSLSQIYICAFLFAYIRWKKLHVTTWGGWSIESLQEWGSYMKLAVPSTLMTCFEWWVYEFGGFFAGMLSEDELAAQHAVIMVAFITYMFPLGIQAAACARVGNALGAGETARAILISKMSLTLAGSFAVVEGIVLGSTKTVIGFIFTSDEKIIGLISHLMTAYCFLQFFDGLVCVCTGIFLGTGKQKIPAVANFIGYYCIGLSLSVTFMFVVKLRVLGFWVGLLVCVVLQSSFYIIVIFRLNWEKMTEEAVKRAKKKTNMGLPGTDTMSDSFGNYTTGQVSRNGISVEGYMAVCSEPCDKNTEMQGGKVGHLSTAQLILRRGLVMLAAVALLAVGTAVHLLVPSPQPRSASNFTTDWINTTFSPDQGSGEKMVCCGRVRHWVPETHKEELYHILRMTGPLLLSRILNYLLPFVVTMFCGRLGNEVMAGYGLASATINVTTAATGYGLGLACDTLVSQTFGGKNLLRVGVIFQRSIIILLLFCLPCWGLLINAQPILLCMGQDPVVARIAQLYITAFLPAVPGIILPQMYAAALANIANVVTNYTFLFWLDLGVSGSAAANSLSQIYICAFLFAYIWWKKLHVTTWGGWSAESLQEWGSYMKLAIPSTLMKCFEWWVYEFGGFFAGMLSEDELAAQHAVIMVAFITYMFPLGIQAAVCARVGNALGAGDKARALLTSKVSFALAGSFAVVEGIVLGSTKTVIGFIFTSDEKIIGLISHLMNAYCFLQFFDGLVCVSTGIFLGTGKQKIPAVANFIGYYCIGLSLSVTFMFVAKLRVLGFWVGLLVCVVLQSSFYIIVIFRLNWEKMTEEAVKRAQKTSHTTLLIIAGSSESDGAVDHTACKRKSADGYVSVSTESHDGKTKVEGGLAGRQRNGNHLSTAQLIVRRGLTILAAAALLAVGATVHFLVPLPEILPPGTNYTADLINATSSPNQTLSSVLVPNEQQR</sequence>
<dbReference type="Proteomes" id="UP000677803">
    <property type="component" value="Unassembled WGS sequence"/>
</dbReference>
<dbReference type="GO" id="GO:0042910">
    <property type="term" value="F:xenobiotic transmembrane transporter activity"/>
    <property type="evidence" value="ECO:0007669"/>
    <property type="project" value="InterPro"/>
</dbReference>
<feature type="transmembrane region" description="Helical" evidence="6">
    <location>
        <begin position="448"/>
        <end position="473"/>
    </location>
</feature>
<name>A0A8S4BQU0_9TELE</name>
<dbReference type="InterPro" id="IPR002528">
    <property type="entry name" value="MATE_fam"/>
</dbReference>
<feature type="transmembrane region" description="Helical" evidence="6">
    <location>
        <begin position="741"/>
        <end position="767"/>
    </location>
</feature>
<comment type="subcellular location">
    <subcellularLocation>
        <location evidence="1">Membrane</location>
        <topology evidence="1">Multi-pass membrane protein</topology>
    </subcellularLocation>
</comment>
<dbReference type="GO" id="GO:1990961">
    <property type="term" value="P:xenobiotic detoxification by transmembrane export across the plasma membrane"/>
    <property type="evidence" value="ECO:0007669"/>
    <property type="project" value="InterPro"/>
</dbReference>
<feature type="transmembrane region" description="Helical" evidence="6">
    <location>
        <begin position="90"/>
        <end position="111"/>
    </location>
</feature>
<dbReference type="Pfam" id="PF01554">
    <property type="entry name" value="MatE"/>
    <property type="match status" value="4"/>
</dbReference>
<feature type="transmembrane region" description="Helical" evidence="6">
    <location>
        <begin position="164"/>
        <end position="182"/>
    </location>
</feature>
<evidence type="ECO:0000256" key="1">
    <source>
        <dbReference type="ARBA" id="ARBA00004141"/>
    </source>
</evidence>
<dbReference type="GO" id="GO:0015297">
    <property type="term" value="F:antiporter activity"/>
    <property type="evidence" value="ECO:0007669"/>
    <property type="project" value="InterPro"/>
</dbReference>
<dbReference type="InterPro" id="IPR045069">
    <property type="entry name" value="MATE_euk"/>
</dbReference>
<dbReference type="PANTHER" id="PTHR11206">
    <property type="entry name" value="MULTIDRUG RESISTANCE PROTEIN"/>
    <property type="match status" value="1"/>
</dbReference>
<evidence type="ECO:0000256" key="3">
    <source>
        <dbReference type="ARBA" id="ARBA00022692"/>
    </source>
</evidence>
<feature type="transmembrane region" description="Helical" evidence="6">
    <location>
        <begin position="909"/>
        <end position="935"/>
    </location>
</feature>
<feature type="transmembrane region" description="Helical" evidence="6">
    <location>
        <begin position="659"/>
        <end position="680"/>
    </location>
</feature>
<feature type="transmembrane region" description="Helical" evidence="6">
    <location>
        <begin position="308"/>
        <end position="329"/>
    </location>
</feature>
<dbReference type="AlphaFoldDB" id="A0A8S4BQU0"/>
<keyword evidence="5 6" id="KW-0472">Membrane</keyword>
<organism evidence="7 8">
    <name type="scientific">Menidia menidia</name>
    <name type="common">Atlantic silverside</name>
    <dbReference type="NCBI Taxonomy" id="238744"/>
    <lineage>
        <taxon>Eukaryota</taxon>
        <taxon>Metazoa</taxon>
        <taxon>Chordata</taxon>
        <taxon>Craniata</taxon>
        <taxon>Vertebrata</taxon>
        <taxon>Euteleostomi</taxon>
        <taxon>Actinopterygii</taxon>
        <taxon>Neopterygii</taxon>
        <taxon>Teleostei</taxon>
        <taxon>Neoteleostei</taxon>
        <taxon>Acanthomorphata</taxon>
        <taxon>Ovalentaria</taxon>
        <taxon>Atherinomorphae</taxon>
        <taxon>Atheriniformes</taxon>
        <taxon>Atherinopsidae</taxon>
        <taxon>Menidiinae</taxon>
        <taxon>Menidia</taxon>
    </lineage>
</organism>
<accession>A0A8S4BQU0</accession>
<feature type="transmembrane region" description="Helical" evidence="6">
    <location>
        <begin position="131"/>
        <end position="152"/>
    </location>
</feature>
<feature type="transmembrane region" description="Helical" evidence="6">
    <location>
        <begin position="700"/>
        <end position="720"/>
    </location>
</feature>
<keyword evidence="3 6" id="KW-0812">Transmembrane</keyword>
<feature type="transmembrane region" description="Helical" evidence="6">
    <location>
        <begin position="61"/>
        <end position="78"/>
    </location>
</feature>
<feature type="transmembrane region" description="Helical" evidence="6">
    <location>
        <begin position="1116"/>
        <end position="1135"/>
    </location>
</feature>
<evidence type="ECO:0000256" key="2">
    <source>
        <dbReference type="ARBA" id="ARBA00010199"/>
    </source>
</evidence>
<evidence type="ECO:0000256" key="4">
    <source>
        <dbReference type="ARBA" id="ARBA00022989"/>
    </source>
</evidence>
<feature type="transmembrane region" description="Helical" evidence="6">
    <location>
        <begin position="941"/>
        <end position="971"/>
    </location>
</feature>
<evidence type="ECO:0000256" key="6">
    <source>
        <dbReference type="RuleBase" id="RU004914"/>
    </source>
</evidence>
<evidence type="ECO:0000313" key="8">
    <source>
        <dbReference type="Proteomes" id="UP000677803"/>
    </source>
</evidence>
<evidence type="ECO:0000313" key="7">
    <source>
        <dbReference type="EMBL" id="CAG6001178.1"/>
    </source>
</evidence>
<feature type="transmembrane region" description="Helical" evidence="6">
    <location>
        <begin position="228"/>
        <end position="248"/>
    </location>
</feature>
<feature type="transmembrane region" description="Helical" evidence="6">
    <location>
        <begin position="350"/>
        <end position="376"/>
    </location>
</feature>
<feature type="transmembrane region" description="Helical" evidence="6">
    <location>
        <begin position="424"/>
        <end position="442"/>
    </location>
</feature>
<feature type="transmembrane region" description="Helical" evidence="6">
    <location>
        <begin position="269"/>
        <end position="288"/>
    </location>
</feature>
<feature type="transmembrane region" description="Helical" evidence="6">
    <location>
        <begin position="635"/>
        <end position="652"/>
    </location>
</feature>
<keyword evidence="8" id="KW-1185">Reference proteome</keyword>
<reference evidence="7" key="1">
    <citation type="submission" date="2021-05" db="EMBL/GenBank/DDBJ databases">
        <authorList>
            <person name="Tigano A."/>
        </authorList>
    </citation>
    <scope>NUCLEOTIDE SEQUENCE</scope>
</reference>
<comment type="similarity">
    <text evidence="2 6">Belongs to the multi antimicrobial extrusion (MATE) (TC 2.A.66.1) family.</text>
</comment>
<feature type="transmembrane region" description="Helical" evidence="6">
    <location>
        <begin position="983"/>
        <end position="1001"/>
    </location>
</feature>
<feature type="transmembrane region" description="Helical" evidence="6">
    <location>
        <begin position="787"/>
        <end position="807"/>
    </location>
</feature>
<feature type="transmembrane region" description="Helical" evidence="6">
    <location>
        <begin position="1007"/>
        <end position="1032"/>
    </location>
</feature>
<gene>
    <name evidence="7" type="ORF">MMEN_LOCUS18245</name>
</gene>
<feature type="transmembrane region" description="Helical" evidence="6">
    <location>
        <begin position="867"/>
        <end position="888"/>
    </location>
</feature>
<feature type="transmembrane region" description="Helical" evidence="6">
    <location>
        <begin position="194"/>
        <end position="216"/>
    </location>
</feature>
<feature type="transmembrane region" description="Helical" evidence="6">
    <location>
        <begin position="553"/>
        <end position="572"/>
    </location>
</feature>
<feature type="transmembrane region" description="Helical" evidence="6">
    <location>
        <begin position="382"/>
        <end position="412"/>
    </location>
</feature>
<comment type="caution">
    <text evidence="7">The sequence shown here is derived from an EMBL/GenBank/DDBJ whole genome shotgun (WGS) entry which is preliminary data.</text>
</comment>
<evidence type="ECO:0000256" key="5">
    <source>
        <dbReference type="ARBA" id="ARBA00023136"/>
    </source>
</evidence>